<dbReference type="Proteomes" id="UP000183031">
    <property type="component" value="Unassembled WGS sequence"/>
</dbReference>
<evidence type="ECO:0000256" key="1">
    <source>
        <dbReference type="ARBA" id="ARBA00022755"/>
    </source>
</evidence>
<dbReference type="InterPro" id="IPR000031">
    <property type="entry name" value="PurE_dom"/>
</dbReference>
<dbReference type="InterPro" id="IPR033747">
    <property type="entry name" value="PurE_ClassI"/>
</dbReference>
<dbReference type="Gene3D" id="3.40.50.1970">
    <property type="match status" value="1"/>
</dbReference>
<dbReference type="Pfam" id="PF00731">
    <property type="entry name" value="AIRC"/>
    <property type="match status" value="1"/>
</dbReference>
<sequence>MGANAASAANAGAKIAIVMGSKSDWATMQFAAEVLTQLDVPFHVEVVSAHRTPDKLFSFAEQAAANGFDVIIAGAGGAAHLPGMLAAKTLVPVLGVPVQSAALSGVDSLYSIVQMPRGIPVGTLAIGKAGAANAGLLAMQILALHDAALAQRLADWRQAQTEDVLNHPDPREDA</sequence>
<reference evidence="6 7" key="1">
    <citation type="submission" date="2016-10" db="EMBL/GenBank/DDBJ databases">
        <authorList>
            <person name="Varghese N."/>
            <person name="Submissions S."/>
        </authorList>
    </citation>
    <scope>NUCLEOTIDE SEQUENCE [LARGE SCALE GENOMIC DNA]</scope>
    <source>
        <strain evidence="6 7">CGMCC 1.6853</strain>
    </source>
</reference>
<feature type="binding site" evidence="3">
    <location>
        <position position="21"/>
    </location>
    <ligand>
        <name>substrate</name>
    </ligand>
</feature>
<dbReference type="HAMAP" id="MF_01929">
    <property type="entry name" value="PurE_classI"/>
    <property type="match status" value="1"/>
</dbReference>
<keyword evidence="2 3" id="KW-0413">Isomerase</keyword>
<gene>
    <name evidence="3" type="primary">purE</name>
    <name evidence="6" type="ORF">SAMN02927935_02021</name>
</gene>
<dbReference type="SUPFAM" id="SSF52255">
    <property type="entry name" value="N5-CAIR mutase (phosphoribosylaminoimidazole carboxylase, PurE)"/>
    <property type="match status" value="1"/>
</dbReference>
<feature type="binding site" evidence="3">
    <location>
        <position position="24"/>
    </location>
    <ligand>
        <name>substrate</name>
    </ligand>
</feature>
<comment type="pathway">
    <text evidence="3 4">Purine metabolism; IMP biosynthesis via de novo pathway; 5-amino-1-(5-phospho-D-ribosyl)imidazole-4-carboxylate from 5-amino-1-(5-phospho-D-ribosyl)imidazole (N5-CAIR route): step 2/2.</text>
</comment>
<name>A0A1G5HRY6_9GAMM</name>
<evidence type="ECO:0000256" key="2">
    <source>
        <dbReference type="ARBA" id="ARBA00023235"/>
    </source>
</evidence>
<dbReference type="PANTHER" id="PTHR23046:SF2">
    <property type="entry name" value="PHOSPHORIBOSYLAMINOIMIDAZOLE CARBOXYLASE"/>
    <property type="match status" value="1"/>
</dbReference>
<comment type="caution">
    <text evidence="6">The sequence shown here is derived from an EMBL/GenBank/DDBJ whole genome shotgun (WGS) entry which is preliminary data.</text>
</comment>
<protein>
    <recommendedName>
        <fullName evidence="3 4">N5-carboxyaminoimidazole ribonucleotide mutase</fullName>
        <shortName evidence="3 4">N5-CAIR mutase</shortName>
        <ecNumber evidence="3 4">5.4.99.18</ecNumber>
    </recommendedName>
    <alternativeName>
        <fullName evidence="3">5-(carboxyamino)imidazole ribonucleotide mutase</fullName>
    </alternativeName>
</protein>
<evidence type="ECO:0000259" key="5">
    <source>
        <dbReference type="SMART" id="SM01001"/>
    </source>
</evidence>
<comment type="similarity">
    <text evidence="3">Belongs to the AIR carboxylase family. Class I subfamily.</text>
</comment>
<dbReference type="InterPro" id="IPR024694">
    <property type="entry name" value="PurE_prokaryotes"/>
</dbReference>
<dbReference type="PANTHER" id="PTHR23046">
    <property type="entry name" value="PHOSPHORIBOSYLAMINOIMIDAZOLE CARBOXYLASE CATALYTIC SUBUNIT"/>
    <property type="match status" value="1"/>
</dbReference>
<dbReference type="EMBL" id="FMUT01000005">
    <property type="protein sequence ID" value="SCY66219.1"/>
    <property type="molecule type" value="Genomic_DNA"/>
</dbReference>
<keyword evidence="7" id="KW-1185">Reference proteome</keyword>
<evidence type="ECO:0000313" key="7">
    <source>
        <dbReference type="Proteomes" id="UP000183031"/>
    </source>
</evidence>
<feature type="domain" description="PurE" evidence="5">
    <location>
        <begin position="13"/>
        <end position="164"/>
    </location>
</feature>
<keyword evidence="1 3" id="KW-0658">Purine biosynthesis</keyword>
<accession>A0A1G5HRY6</accession>
<evidence type="ECO:0000256" key="4">
    <source>
        <dbReference type="PIRNR" id="PIRNR001338"/>
    </source>
</evidence>
<dbReference type="RefSeq" id="WP_004940188.1">
    <property type="nucleotide sequence ID" value="NZ_CBCSIN010000003.1"/>
</dbReference>
<evidence type="ECO:0000313" key="6">
    <source>
        <dbReference type="EMBL" id="SCY66219.1"/>
    </source>
</evidence>
<comment type="catalytic activity">
    <reaction evidence="3 4">
        <text>5-carboxyamino-1-(5-phospho-D-ribosyl)imidazole + H(+) = 5-amino-1-(5-phospho-D-ribosyl)imidazole-4-carboxylate</text>
        <dbReference type="Rhea" id="RHEA:13193"/>
        <dbReference type="ChEBI" id="CHEBI:15378"/>
        <dbReference type="ChEBI" id="CHEBI:58730"/>
        <dbReference type="ChEBI" id="CHEBI:77657"/>
        <dbReference type="EC" id="5.4.99.18"/>
    </reaction>
</comment>
<feature type="binding site" evidence="3">
    <location>
        <position position="51"/>
    </location>
    <ligand>
        <name>substrate</name>
    </ligand>
</feature>
<dbReference type="EC" id="5.4.99.18" evidence="3 4"/>
<organism evidence="6 7">
    <name type="scientific">Serratia nematodiphila</name>
    <dbReference type="NCBI Taxonomy" id="458197"/>
    <lineage>
        <taxon>Bacteria</taxon>
        <taxon>Pseudomonadati</taxon>
        <taxon>Pseudomonadota</taxon>
        <taxon>Gammaproteobacteria</taxon>
        <taxon>Enterobacterales</taxon>
        <taxon>Yersiniaceae</taxon>
        <taxon>Serratia</taxon>
    </lineage>
</organism>
<dbReference type="GeneID" id="64309552"/>
<dbReference type="NCBIfam" id="TIGR01162">
    <property type="entry name" value="purE"/>
    <property type="match status" value="1"/>
</dbReference>
<evidence type="ECO:0000256" key="3">
    <source>
        <dbReference type="HAMAP-Rule" id="MF_01929"/>
    </source>
</evidence>
<dbReference type="PIRSF" id="PIRSF001338">
    <property type="entry name" value="AIR_carboxylase"/>
    <property type="match status" value="1"/>
</dbReference>
<proteinExistence type="inferred from homology"/>
<comment type="function">
    <text evidence="3 4">Catalyzes the conversion of N5-carboxyaminoimidazole ribonucleotide (N5-CAIR) to 4-carboxy-5-aminoimidazole ribonucleotide (CAIR).</text>
</comment>
<dbReference type="SMART" id="SM01001">
    <property type="entry name" value="AIRC"/>
    <property type="match status" value="1"/>
</dbReference>